<dbReference type="InterPro" id="IPR027417">
    <property type="entry name" value="P-loop_NTPase"/>
</dbReference>
<evidence type="ECO:0000259" key="4">
    <source>
        <dbReference type="PROSITE" id="PS50104"/>
    </source>
</evidence>
<dbReference type="InterPro" id="IPR044974">
    <property type="entry name" value="Disease_R_plants"/>
</dbReference>
<keyword evidence="1" id="KW-0433">Leucine-rich repeat</keyword>
<dbReference type="InterPro" id="IPR058192">
    <property type="entry name" value="WHD_ROQ1-like"/>
</dbReference>
<proteinExistence type="predicted"/>
<dbReference type="InterPro" id="IPR042197">
    <property type="entry name" value="Apaf_helical"/>
</dbReference>
<dbReference type="GeneID" id="125315523"/>
<dbReference type="Gene3D" id="3.40.50.300">
    <property type="entry name" value="P-loop containing nucleotide triphosphate hydrolases"/>
    <property type="match status" value="1"/>
</dbReference>
<keyword evidence="3" id="KW-0611">Plant defense</keyword>
<dbReference type="Pfam" id="PF01582">
    <property type="entry name" value="TIR"/>
    <property type="match status" value="1"/>
</dbReference>
<dbReference type="Pfam" id="PF23282">
    <property type="entry name" value="WHD_ROQ1"/>
    <property type="match status" value="1"/>
</dbReference>
<evidence type="ECO:0000313" key="5">
    <source>
        <dbReference type="Proteomes" id="UP000827889"/>
    </source>
</evidence>
<dbReference type="PANTHER" id="PTHR11017:SF570">
    <property type="entry name" value="DISEASE RESISTANCE PROTEIN (TIR-NBS CLASS)-RELATED"/>
    <property type="match status" value="1"/>
</dbReference>
<dbReference type="PROSITE" id="PS50104">
    <property type="entry name" value="TIR"/>
    <property type="match status" value="1"/>
</dbReference>
<keyword evidence="2" id="KW-0677">Repeat</keyword>
<keyword evidence="5" id="KW-1185">Reference proteome</keyword>
<dbReference type="InterPro" id="IPR035897">
    <property type="entry name" value="Toll_tir_struct_dom_sf"/>
</dbReference>
<evidence type="ECO:0000313" key="6">
    <source>
        <dbReference type="RefSeq" id="XP_048136657.1"/>
    </source>
</evidence>
<dbReference type="PRINTS" id="PR00364">
    <property type="entry name" value="DISEASERSIST"/>
</dbReference>
<protein>
    <submittedName>
        <fullName evidence="6">Disease resistance protein L6-like</fullName>
    </submittedName>
</protein>
<feature type="domain" description="TIR" evidence="4">
    <location>
        <begin position="1"/>
        <end position="58"/>
    </location>
</feature>
<dbReference type="RefSeq" id="XP_048136657.1">
    <property type="nucleotide sequence ID" value="XM_048280700.1"/>
</dbReference>
<name>A0ABM3HJ86_9MYRT</name>
<dbReference type="SUPFAM" id="SSF52540">
    <property type="entry name" value="P-loop containing nucleoside triphosphate hydrolases"/>
    <property type="match status" value="1"/>
</dbReference>
<dbReference type="Proteomes" id="UP000827889">
    <property type="component" value="Chromosome 6"/>
</dbReference>
<dbReference type="SUPFAM" id="SSF46785">
    <property type="entry name" value="Winged helix' DNA-binding domain"/>
    <property type="match status" value="1"/>
</dbReference>
<accession>A0ABM3HJ86</accession>
<gene>
    <name evidence="6" type="primary">LOC125315523</name>
</gene>
<dbReference type="Gene3D" id="1.10.8.430">
    <property type="entry name" value="Helical domain of apoptotic protease-activating factors"/>
    <property type="match status" value="1"/>
</dbReference>
<dbReference type="InterPro" id="IPR002182">
    <property type="entry name" value="NB-ARC"/>
</dbReference>
<reference evidence="6" key="1">
    <citation type="submission" date="2025-08" db="UniProtKB">
        <authorList>
            <consortium name="RefSeq"/>
        </authorList>
    </citation>
    <scope>IDENTIFICATION</scope>
    <source>
        <tissue evidence="6">Leaf</tissue>
    </source>
</reference>
<dbReference type="InterPro" id="IPR000157">
    <property type="entry name" value="TIR_dom"/>
</dbReference>
<evidence type="ECO:0000256" key="1">
    <source>
        <dbReference type="ARBA" id="ARBA00022614"/>
    </source>
</evidence>
<evidence type="ECO:0000256" key="3">
    <source>
        <dbReference type="ARBA" id="ARBA00022821"/>
    </source>
</evidence>
<dbReference type="Pfam" id="PF00931">
    <property type="entry name" value="NB-ARC"/>
    <property type="match status" value="1"/>
</dbReference>
<dbReference type="PANTHER" id="PTHR11017">
    <property type="entry name" value="LEUCINE-RICH REPEAT-CONTAINING PROTEIN"/>
    <property type="match status" value="1"/>
</dbReference>
<evidence type="ECO:0000256" key="2">
    <source>
        <dbReference type="ARBA" id="ARBA00022737"/>
    </source>
</evidence>
<organism evidence="5 6">
    <name type="scientific">Rhodamnia argentea</name>
    <dbReference type="NCBI Taxonomy" id="178133"/>
    <lineage>
        <taxon>Eukaryota</taxon>
        <taxon>Viridiplantae</taxon>
        <taxon>Streptophyta</taxon>
        <taxon>Embryophyta</taxon>
        <taxon>Tracheophyta</taxon>
        <taxon>Spermatophyta</taxon>
        <taxon>Magnoliopsida</taxon>
        <taxon>eudicotyledons</taxon>
        <taxon>Gunneridae</taxon>
        <taxon>Pentapetalae</taxon>
        <taxon>rosids</taxon>
        <taxon>malvids</taxon>
        <taxon>Myrtales</taxon>
        <taxon>Myrtaceae</taxon>
        <taxon>Myrtoideae</taxon>
        <taxon>Myrteae</taxon>
        <taxon>Australasian group</taxon>
        <taxon>Rhodamnia</taxon>
    </lineage>
</organism>
<sequence length="459" mass="52707">MMDRRKSKSHIVLPIFYEVKPSDVRYLTGEFGNAYHLSKKDYEEKDTLEFERALNDVSYLQVWDSEKIASGREGELVQKIVDTVLGELRRDFQLDVTENVVGIDDHVNNIKNWANSSATHARMIGIYGMGGIGKTTLAKAIYNELSKDFVDCSYIPDIRETVHRNGIHFVQNQLIKDILPNEREVSNVDRGISLIKSRFQCKKVLILLDDIDGGKKGGEQLHALARKCDWFMAGSIIIVTTRYEDVLDQAKFEAVKKYPMNELAGVHSMLLFNRHAFRMNCSLRDFEDTSREIISNMGGLPLALEVVGSYLFGKTNPKVWEDVLKQLKEQPHEDVRKSLMISYEALEGGHKEIFLDIACFFIGETSKFAMYMWDDCGFYPSQGIEELKLRCLIKIGDDGELKMHDQLRDLGRSIVAQGQLPERRRLWVYEEAFKVLMEKKNERRLLFLGKNLSTHSCPS</sequence>
<dbReference type="Gene3D" id="3.40.50.10140">
    <property type="entry name" value="Toll/interleukin-1 receptor homology (TIR) domain"/>
    <property type="match status" value="1"/>
</dbReference>
<dbReference type="InterPro" id="IPR036390">
    <property type="entry name" value="WH_DNA-bd_sf"/>
</dbReference>